<dbReference type="Pfam" id="PF01261">
    <property type="entry name" value="AP_endonuc_2"/>
    <property type="match status" value="1"/>
</dbReference>
<feature type="binding site" evidence="12">
    <location>
        <position position="281"/>
    </location>
    <ligand>
        <name>Mg(2+)</name>
        <dbReference type="ChEBI" id="CHEBI:18420"/>
        <label>2</label>
    </ligand>
</feature>
<dbReference type="GO" id="GO:0005737">
    <property type="term" value="C:cytoplasm"/>
    <property type="evidence" value="ECO:0007669"/>
    <property type="project" value="UniProtKB-SubCell"/>
</dbReference>
<dbReference type="InterPro" id="IPR001998">
    <property type="entry name" value="Xylose_isomerase"/>
</dbReference>
<evidence type="ECO:0000256" key="13">
    <source>
        <dbReference type="RuleBase" id="RU000609"/>
    </source>
</evidence>
<reference evidence="16 17" key="1">
    <citation type="submission" date="2016-11" db="EMBL/GenBank/DDBJ databases">
        <authorList>
            <person name="Kadnikov V."/>
            <person name="Nazina T."/>
        </authorList>
    </citation>
    <scope>NUCLEOTIDE SEQUENCE [LARGE SCALE GENOMIC DNA]</scope>
    <source>
        <strain evidence="16 17">1017</strain>
    </source>
</reference>
<feature type="binding site" evidence="12">
    <location>
        <position position="322"/>
    </location>
    <ligand>
        <name>Mg(2+)</name>
        <dbReference type="ChEBI" id="CHEBI:18420"/>
        <label>2</label>
    </ligand>
</feature>
<dbReference type="SUPFAM" id="SSF51658">
    <property type="entry name" value="Xylose isomerase-like"/>
    <property type="match status" value="1"/>
</dbReference>
<evidence type="ECO:0000313" key="16">
    <source>
        <dbReference type="EMBL" id="OKO90731.1"/>
    </source>
</evidence>
<feature type="binding site" evidence="12">
    <location>
        <position position="281"/>
    </location>
    <ligand>
        <name>Mg(2+)</name>
        <dbReference type="ChEBI" id="CHEBI:18420"/>
        <label>1</label>
    </ligand>
</feature>
<dbReference type="GO" id="GO:0000287">
    <property type="term" value="F:magnesium ion binding"/>
    <property type="evidence" value="ECO:0007669"/>
    <property type="project" value="UniProtKB-UniRule"/>
</dbReference>
<feature type="binding site" evidence="12">
    <location>
        <position position="284"/>
    </location>
    <ligand>
        <name>Mg(2+)</name>
        <dbReference type="ChEBI" id="CHEBI:18420"/>
        <label>2</label>
    </ligand>
</feature>
<dbReference type="InterPro" id="IPR013452">
    <property type="entry name" value="Xylose_isom_bac"/>
</dbReference>
<organism evidence="16 17">
    <name type="scientific">Geobacillus proteiniphilus</name>
    <dbReference type="NCBI Taxonomy" id="860353"/>
    <lineage>
        <taxon>Bacteria</taxon>
        <taxon>Bacillati</taxon>
        <taxon>Bacillota</taxon>
        <taxon>Bacilli</taxon>
        <taxon>Bacillales</taxon>
        <taxon>Anoxybacillaceae</taxon>
        <taxon>Geobacillus</taxon>
    </lineage>
</organism>
<sequence length="460" mass="52042">MKLKQITLAYEGGLEMAYFPNIGTIPYEGPESRNPLAFKFYNPDEKVGGKTMEEHLRFSVAYWHTFTGDGSDPFGVGNMIRPWNTYSGMDLAKARVEAAFELFEKLNVPFFCFHDVDIAPEGETLSETYKNLDEIVDMIEEYMKTSKTKLLWNTANLFSHPRFVHGAATSCNADVFAYAAAKVKKGLEIAKRLGAENYVFWGGREGYETLLNTDMKLELDNLARFLHMAVDYAKEIGFDGQFLIEPKPKEPTKHQYDFDVATALAFLQTYGLKDHFKFNIEANHATLAGHTFEHELRVARIHGMLGSVDANQGDTLLGWDTDEFPTDLYATTLAMYEILQNGGLGRGGLNFDAKVRRGSFEPEDLFYAHIAGMDSFAIGLKVAHRLLEDRVFEQFIEERYKSYTEGIGREIVEGTADFKKLEEYALQLGEIRNTSGRLERLKTLLNQYLLEVSAPSGSRS</sequence>
<evidence type="ECO:0000256" key="4">
    <source>
        <dbReference type="ARBA" id="ARBA00011958"/>
    </source>
</evidence>
<feature type="active site" evidence="12">
    <location>
        <position position="114"/>
    </location>
</feature>
<dbReference type="EC" id="5.3.1.5" evidence="4 12"/>
<dbReference type="NCBIfam" id="NF003998">
    <property type="entry name" value="PRK05474.1"/>
    <property type="match status" value="1"/>
</dbReference>
<dbReference type="PANTHER" id="PTHR48408">
    <property type="match status" value="1"/>
</dbReference>
<dbReference type="HAMAP" id="MF_00455">
    <property type="entry name" value="Xylose_isom_A"/>
    <property type="match status" value="1"/>
</dbReference>
<reference evidence="17" key="2">
    <citation type="submission" date="2017-01" db="EMBL/GenBank/DDBJ databases">
        <title>Genome sequencing and annotation of Geobacillus sp. 1017, a Hydrocarbon-Oxidizing Thermophilic Bacterium Isolated from a Heavy Oil Reservoir (China).</title>
        <authorList>
            <person name="Kadnikov V.V."/>
            <person name="Mardanov A.V."/>
            <person name="Poltaraus A.B."/>
            <person name="Sokolova D.S."/>
            <person name="Semenova E.M."/>
            <person name="Ravin N.V."/>
            <person name="Tourova T.P."/>
            <person name="Nazina T.N."/>
        </authorList>
    </citation>
    <scope>NUCLEOTIDE SEQUENCE [LARGE SCALE GENOMIC DNA]</scope>
    <source>
        <strain evidence="17">1017</strain>
    </source>
</reference>
<dbReference type="FunFam" id="3.20.20.150:FF:000002">
    <property type="entry name" value="Xylose isomerase"/>
    <property type="match status" value="1"/>
</dbReference>
<evidence type="ECO:0000256" key="7">
    <source>
        <dbReference type="ARBA" id="ARBA00022629"/>
    </source>
</evidence>
<keyword evidence="7 12" id="KW-0859">Xylose metabolism</keyword>
<keyword evidence="8 12" id="KW-0479">Metal-binding</keyword>
<feature type="binding site" evidence="12">
    <location>
        <position position="352"/>
    </location>
    <ligand>
        <name>Mg(2+)</name>
        <dbReference type="ChEBI" id="CHEBI:18420"/>
        <label>1</label>
    </ligand>
</feature>
<evidence type="ECO:0000256" key="1">
    <source>
        <dbReference type="ARBA" id="ARBA00004496"/>
    </source>
</evidence>
<evidence type="ECO:0000256" key="14">
    <source>
        <dbReference type="RuleBase" id="RU000610"/>
    </source>
</evidence>
<keyword evidence="6 12" id="KW-0963">Cytoplasm</keyword>
<keyword evidence="12" id="KW-0460">Magnesium</keyword>
<keyword evidence="10 12" id="KW-0119">Carbohydrate metabolism</keyword>
<dbReference type="PRINTS" id="PR00688">
    <property type="entry name" value="XYLOSISMRASE"/>
</dbReference>
<dbReference type="InterPro" id="IPR013022">
    <property type="entry name" value="Xyl_isomerase-like_TIM-brl"/>
</dbReference>
<evidence type="ECO:0000256" key="11">
    <source>
        <dbReference type="ARBA" id="ARBA00033659"/>
    </source>
</evidence>
<feature type="binding site" evidence="12">
    <location>
        <position position="245"/>
    </location>
    <ligand>
        <name>Mg(2+)</name>
        <dbReference type="ChEBI" id="CHEBI:18420"/>
        <label>1</label>
    </ligand>
</feature>
<dbReference type="Gene3D" id="3.20.20.150">
    <property type="entry name" value="Divalent-metal-dependent TIM barrel enzymes"/>
    <property type="match status" value="1"/>
</dbReference>
<evidence type="ECO:0000256" key="2">
    <source>
        <dbReference type="ARBA" id="ARBA00005765"/>
    </source>
</evidence>
<accession>A0A1Q5SRU9</accession>
<dbReference type="Proteomes" id="UP000186030">
    <property type="component" value="Unassembled WGS sequence"/>
</dbReference>
<evidence type="ECO:0000256" key="5">
    <source>
        <dbReference type="ARBA" id="ARBA00018232"/>
    </source>
</evidence>
<gene>
    <name evidence="12" type="primary">xylA</name>
    <name evidence="16" type="ORF">BRO54_2991</name>
</gene>
<comment type="cofactor">
    <cofactor evidence="12">
        <name>Mg(2+)</name>
        <dbReference type="ChEBI" id="CHEBI:18420"/>
    </cofactor>
    <text evidence="12">Binds 2 magnesium ions per subunit.</text>
</comment>
<feature type="binding site" evidence="12">
    <location>
        <position position="320"/>
    </location>
    <ligand>
        <name>Mg(2+)</name>
        <dbReference type="ChEBI" id="CHEBI:18420"/>
        <label>2</label>
    </ligand>
</feature>
<dbReference type="InterPro" id="IPR036237">
    <property type="entry name" value="Xyl_isomerase-like_sf"/>
</dbReference>
<evidence type="ECO:0000256" key="6">
    <source>
        <dbReference type="ARBA" id="ARBA00022490"/>
    </source>
</evidence>
<evidence type="ECO:0000256" key="3">
    <source>
        <dbReference type="ARBA" id="ARBA00011881"/>
    </source>
</evidence>
<keyword evidence="9 12" id="KW-0413">Isomerase</keyword>
<comment type="subunit">
    <text evidence="3 12 14">Homotetramer.</text>
</comment>
<feature type="domain" description="Xylose isomerase-like TIM barrel" evidence="15">
    <location>
        <begin position="166"/>
        <end position="298"/>
    </location>
</feature>
<evidence type="ECO:0000256" key="9">
    <source>
        <dbReference type="ARBA" id="ARBA00023235"/>
    </source>
</evidence>
<evidence type="ECO:0000259" key="15">
    <source>
        <dbReference type="Pfam" id="PF01261"/>
    </source>
</evidence>
<comment type="caution">
    <text evidence="16">The sequence shown here is derived from an EMBL/GenBank/DDBJ whole genome shotgun (WGS) entry which is preliminary data.</text>
</comment>
<dbReference type="GO" id="GO:0009045">
    <property type="term" value="F:xylose isomerase activity"/>
    <property type="evidence" value="ECO:0007669"/>
    <property type="project" value="UniProtKB-UniRule"/>
</dbReference>
<evidence type="ECO:0000256" key="8">
    <source>
        <dbReference type="ARBA" id="ARBA00022723"/>
    </source>
</evidence>
<protein>
    <recommendedName>
        <fullName evidence="5 12">Xylose isomerase</fullName>
        <ecNumber evidence="4 12">5.3.1.5</ecNumber>
    </recommendedName>
</protein>
<proteinExistence type="inferred from homology"/>
<dbReference type="PANTHER" id="PTHR48408:SF1">
    <property type="entry name" value="XYLOSE ISOMERASE"/>
    <property type="match status" value="1"/>
</dbReference>
<comment type="subcellular location">
    <subcellularLocation>
        <location evidence="1 12 14">Cytoplasm</location>
    </subcellularLocation>
</comment>
<name>A0A1Q5SRU9_9BACL</name>
<dbReference type="NCBIfam" id="TIGR02630">
    <property type="entry name" value="xylose_isom_A"/>
    <property type="match status" value="1"/>
</dbReference>
<evidence type="ECO:0000256" key="12">
    <source>
        <dbReference type="HAMAP-Rule" id="MF_00455"/>
    </source>
</evidence>
<dbReference type="EMBL" id="MQMG01000044">
    <property type="protein sequence ID" value="OKO90731.1"/>
    <property type="molecule type" value="Genomic_DNA"/>
</dbReference>
<feature type="binding site" evidence="12">
    <location>
        <position position="309"/>
    </location>
    <ligand>
        <name>Mg(2+)</name>
        <dbReference type="ChEBI" id="CHEBI:18420"/>
        <label>1</label>
    </ligand>
</feature>
<comment type="similarity">
    <text evidence="2 12 13">Belongs to the xylose isomerase family.</text>
</comment>
<evidence type="ECO:0000313" key="17">
    <source>
        <dbReference type="Proteomes" id="UP000186030"/>
    </source>
</evidence>
<evidence type="ECO:0000256" key="10">
    <source>
        <dbReference type="ARBA" id="ARBA00023277"/>
    </source>
</evidence>
<dbReference type="GO" id="GO:0042732">
    <property type="term" value="P:D-xylose metabolic process"/>
    <property type="evidence" value="ECO:0007669"/>
    <property type="project" value="UniProtKB-UniRule"/>
</dbReference>
<dbReference type="AlphaFoldDB" id="A0A1Q5SRU9"/>
<feature type="active site" evidence="12">
    <location>
        <position position="117"/>
    </location>
</feature>
<dbReference type="PROSITE" id="PS51415">
    <property type="entry name" value="XYLOSE_ISOMERASE"/>
    <property type="match status" value="1"/>
</dbReference>
<comment type="catalytic activity">
    <reaction evidence="11 12 13">
        <text>alpha-D-xylose = alpha-D-xylulofuranose</text>
        <dbReference type="Rhea" id="RHEA:22816"/>
        <dbReference type="ChEBI" id="CHEBI:28518"/>
        <dbReference type="ChEBI" id="CHEBI:188998"/>
        <dbReference type="EC" id="5.3.1.5"/>
    </reaction>
</comment>